<accession>A0A6J8C0J1</accession>
<reference evidence="1 2" key="1">
    <citation type="submission" date="2020-06" db="EMBL/GenBank/DDBJ databases">
        <authorList>
            <person name="Li R."/>
            <person name="Bekaert M."/>
        </authorList>
    </citation>
    <scope>NUCLEOTIDE SEQUENCE [LARGE SCALE GENOMIC DNA]</scope>
    <source>
        <strain evidence="2">wild</strain>
    </source>
</reference>
<name>A0A6J8C0J1_MYTCO</name>
<protein>
    <submittedName>
        <fullName evidence="1">Uncharacterized protein</fullName>
    </submittedName>
</protein>
<sequence>MVLVENDSNETLYVNATRNKDLTVKKWIGFEVQDRRAGRGVTKETEWHCVENDDYTEIAPKSVLQFSPVDDNKTIYVTIKAQKQIICDSLPLRNKGDVVVKVIGELLFVQNPKKKKKMIYRYNIKPEYKREADSNLKAKIEDIEWEYKKMQAETAKNTEKKTYNWETNRMYHLTFKTCNFKKRYDNRVSNGCSGKIFGMVRPATECKEKTTRIGIIAISERNSEDFVRSLIFELEQNRDINVRYFKVDRNDYIIKFKLHVYEIQLDIENFDVQNLRKLYWPEEVAEYYQLD</sequence>
<dbReference type="AlphaFoldDB" id="A0A6J8C0J1"/>
<dbReference type="Proteomes" id="UP000507470">
    <property type="component" value="Unassembled WGS sequence"/>
</dbReference>
<organism evidence="1 2">
    <name type="scientific">Mytilus coruscus</name>
    <name type="common">Sea mussel</name>
    <dbReference type="NCBI Taxonomy" id="42192"/>
    <lineage>
        <taxon>Eukaryota</taxon>
        <taxon>Metazoa</taxon>
        <taxon>Spiralia</taxon>
        <taxon>Lophotrochozoa</taxon>
        <taxon>Mollusca</taxon>
        <taxon>Bivalvia</taxon>
        <taxon>Autobranchia</taxon>
        <taxon>Pteriomorphia</taxon>
        <taxon>Mytilida</taxon>
        <taxon>Mytiloidea</taxon>
        <taxon>Mytilidae</taxon>
        <taxon>Mytilinae</taxon>
        <taxon>Mytilus</taxon>
    </lineage>
</organism>
<proteinExistence type="predicted"/>
<evidence type="ECO:0000313" key="1">
    <source>
        <dbReference type="EMBL" id="CAC5389382.1"/>
    </source>
</evidence>
<keyword evidence="2" id="KW-1185">Reference proteome</keyword>
<gene>
    <name evidence="1" type="ORF">MCOR_24547</name>
</gene>
<dbReference type="EMBL" id="CACVKT020004335">
    <property type="protein sequence ID" value="CAC5389382.1"/>
    <property type="molecule type" value="Genomic_DNA"/>
</dbReference>
<dbReference type="OrthoDB" id="6041419at2759"/>
<evidence type="ECO:0000313" key="2">
    <source>
        <dbReference type="Proteomes" id="UP000507470"/>
    </source>
</evidence>